<comment type="caution">
    <text evidence="2">The sequence shown here is derived from an EMBL/GenBank/DDBJ whole genome shotgun (WGS) entry which is preliminary data.</text>
</comment>
<dbReference type="SUPFAM" id="SSF56784">
    <property type="entry name" value="HAD-like"/>
    <property type="match status" value="1"/>
</dbReference>
<dbReference type="InterPro" id="IPR036412">
    <property type="entry name" value="HAD-like_sf"/>
</dbReference>
<proteinExistence type="inferred from homology"/>
<dbReference type="Gene3D" id="3.90.1470.20">
    <property type="match status" value="1"/>
</dbReference>
<dbReference type="AlphaFoldDB" id="A0A926VGS4"/>
<dbReference type="PANTHER" id="PTHR43344:SF21">
    <property type="entry name" value="POLYOL PHOSPHATE PHOSPHATASE PYP1"/>
    <property type="match status" value="1"/>
</dbReference>
<dbReference type="Proteomes" id="UP000641646">
    <property type="component" value="Unassembled WGS sequence"/>
</dbReference>
<dbReference type="Pfam" id="PF12710">
    <property type="entry name" value="HAD"/>
    <property type="match status" value="1"/>
</dbReference>
<evidence type="ECO:0000313" key="3">
    <source>
        <dbReference type="Proteomes" id="UP000641646"/>
    </source>
</evidence>
<evidence type="ECO:0000256" key="1">
    <source>
        <dbReference type="ARBA" id="ARBA00009184"/>
    </source>
</evidence>
<reference evidence="2" key="2">
    <citation type="submission" date="2020-08" db="EMBL/GenBank/DDBJ databases">
        <authorList>
            <person name="Chen M."/>
            <person name="Teng W."/>
            <person name="Zhao L."/>
            <person name="Hu C."/>
            <person name="Zhou Y."/>
            <person name="Han B."/>
            <person name="Song L."/>
            <person name="Shu W."/>
        </authorList>
    </citation>
    <scope>NUCLEOTIDE SEQUENCE</scope>
    <source>
        <strain evidence="2">FACHB-1375</strain>
    </source>
</reference>
<dbReference type="RefSeq" id="WP_190467797.1">
    <property type="nucleotide sequence ID" value="NZ_JACJPW010000055.1"/>
</dbReference>
<dbReference type="NCBIfam" id="TIGR01488">
    <property type="entry name" value="HAD-SF-IB"/>
    <property type="match status" value="1"/>
</dbReference>
<sequence length="217" mass="24678">MKTIVFCDFDGTITVKETFEAILKQFAPEVSAQLMPEMYARRLTLREGVRQILESIPSARYGDIIEFTRGQPIRDGLIELLDFLEFQGIPLVVVSGGLRGMVEVVLGDLVNRVYNIHAVDLDTSGEYLKVISKYEGETELIAKVQVIEEYGVENAIAIGDSLTDLNMALHAPVVFARDRLAKYLDEHQKSYIPWHDFFDVQNYLAKLWKFNSKSNIE</sequence>
<name>A0A926VGS4_9CYAN</name>
<dbReference type="InterPro" id="IPR023214">
    <property type="entry name" value="HAD_sf"/>
</dbReference>
<dbReference type="GO" id="GO:0036424">
    <property type="term" value="F:L-phosphoserine phosphatase activity"/>
    <property type="evidence" value="ECO:0007669"/>
    <property type="project" value="TreeGrafter"/>
</dbReference>
<dbReference type="InterPro" id="IPR050582">
    <property type="entry name" value="HAD-like_SerB"/>
</dbReference>
<gene>
    <name evidence="2" type="ORF">H6G03_20730</name>
</gene>
<dbReference type="Gene3D" id="3.40.50.1000">
    <property type="entry name" value="HAD superfamily/HAD-like"/>
    <property type="match status" value="1"/>
</dbReference>
<reference evidence="2" key="1">
    <citation type="journal article" date="2015" name="ISME J.">
        <title>Draft Genome Sequence of Streptomyces incarnatus NRRL8089, which Produces the Nucleoside Antibiotic Sinefungin.</title>
        <authorList>
            <person name="Oshima K."/>
            <person name="Hattori M."/>
            <person name="Shimizu H."/>
            <person name="Fukuda K."/>
            <person name="Nemoto M."/>
            <person name="Inagaki K."/>
            <person name="Tamura T."/>
        </authorList>
    </citation>
    <scope>NUCLEOTIDE SEQUENCE</scope>
    <source>
        <strain evidence="2">FACHB-1375</strain>
    </source>
</reference>
<dbReference type="PANTHER" id="PTHR43344">
    <property type="entry name" value="PHOSPHOSERINE PHOSPHATASE"/>
    <property type="match status" value="1"/>
</dbReference>
<dbReference type="GO" id="GO:0005737">
    <property type="term" value="C:cytoplasm"/>
    <property type="evidence" value="ECO:0007669"/>
    <property type="project" value="TreeGrafter"/>
</dbReference>
<dbReference type="EMBL" id="JACJPW010000055">
    <property type="protein sequence ID" value="MBD2183454.1"/>
    <property type="molecule type" value="Genomic_DNA"/>
</dbReference>
<evidence type="ECO:0000313" key="2">
    <source>
        <dbReference type="EMBL" id="MBD2183454.1"/>
    </source>
</evidence>
<dbReference type="GO" id="GO:0000287">
    <property type="term" value="F:magnesium ion binding"/>
    <property type="evidence" value="ECO:0007669"/>
    <property type="project" value="TreeGrafter"/>
</dbReference>
<dbReference type="GO" id="GO:0006564">
    <property type="term" value="P:L-serine biosynthetic process"/>
    <property type="evidence" value="ECO:0007669"/>
    <property type="project" value="TreeGrafter"/>
</dbReference>
<comment type="similarity">
    <text evidence="1">Belongs to the HAD-like hydrolase superfamily. SerB family.</text>
</comment>
<keyword evidence="3" id="KW-1185">Reference proteome</keyword>
<protein>
    <submittedName>
        <fullName evidence="2">HAD-IB family phosphatase</fullName>
    </submittedName>
</protein>
<organism evidence="2 3">
    <name type="scientific">Aerosakkonema funiforme FACHB-1375</name>
    <dbReference type="NCBI Taxonomy" id="2949571"/>
    <lineage>
        <taxon>Bacteria</taxon>
        <taxon>Bacillati</taxon>
        <taxon>Cyanobacteriota</taxon>
        <taxon>Cyanophyceae</taxon>
        <taxon>Oscillatoriophycideae</taxon>
        <taxon>Aerosakkonematales</taxon>
        <taxon>Aerosakkonemataceae</taxon>
        <taxon>Aerosakkonema</taxon>
    </lineage>
</organism>
<accession>A0A926VGS4</accession>